<accession>A0A158G4C7</accession>
<reference evidence="1" key="1">
    <citation type="submission" date="2016-01" db="EMBL/GenBank/DDBJ databases">
        <authorList>
            <person name="Peeters Charlotte."/>
        </authorList>
    </citation>
    <scope>NUCLEOTIDE SEQUENCE</scope>
    <source>
        <strain evidence="1">LMG 22936</strain>
    </source>
</reference>
<dbReference type="EMBL" id="FCNZ02000004">
    <property type="protein sequence ID" value="SAL26270.1"/>
    <property type="molecule type" value="Genomic_DNA"/>
</dbReference>
<organism evidence="1 2">
    <name type="scientific">Caballeronia telluris</name>
    <dbReference type="NCBI Taxonomy" id="326475"/>
    <lineage>
        <taxon>Bacteria</taxon>
        <taxon>Pseudomonadati</taxon>
        <taxon>Pseudomonadota</taxon>
        <taxon>Betaproteobacteria</taxon>
        <taxon>Burkholderiales</taxon>
        <taxon>Burkholderiaceae</taxon>
        <taxon>Caballeronia</taxon>
    </lineage>
</organism>
<protein>
    <submittedName>
        <fullName evidence="1">Uncharacterized protein</fullName>
    </submittedName>
</protein>
<dbReference type="RefSeq" id="WP_200818943.1">
    <property type="nucleotide sequence ID" value="NZ_FCNZ02000004.1"/>
</dbReference>
<comment type="caution">
    <text evidence="1">The sequence shown here is derived from an EMBL/GenBank/DDBJ whole genome shotgun (WGS) entry which is preliminary data.</text>
</comment>
<name>A0A158G4C7_9BURK</name>
<dbReference type="STRING" id="326475.AWB66_01524"/>
<keyword evidence="2" id="KW-1185">Reference proteome</keyword>
<dbReference type="Proteomes" id="UP000054717">
    <property type="component" value="Unassembled WGS sequence"/>
</dbReference>
<sequence>MSESLIERLRIHASDERNTAFSRSTMREVLEVLADGGKGEAVTLTGAQLLEALDFVAPDGPHDADQLECEVTIQRGEGHDGPGTYCWLTEYPEEGATLLDGKAAPQAECAPQQTDAEALYEAWQNTIKHMDAQAECAPREAQPVAWEYRNQTGHSFLTHTDPATYHPDVRAQFKDFRALAYATPTPERADADTSGAKPEDASGAWTYDQVVMLCETNGVPLPVEFIEWVAEKMTRAANEALIAAGASQERADAGKDEALTLGKVLFALTERQKGNVTRSEDEYVDEARAILAANKEPK</sequence>
<dbReference type="AlphaFoldDB" id="A0A158G4C7"/>
<evidence type="ECO:0000313" key="2">
    <source>
        <dbReference type="Proteomes" id="UP000054717"/>
    </source>
</evidence>
<evidence type="ECO:0000313" key="1">
    <source>
        <dbReference type="EMBL" id="SAL26270.1"/>
    </source>
</evidence>
<proteinExistence type="predicted"/>
<gene>
    <name evidence="1" type="ORF">AWB66_01524</name>
</gene>